<evidence type="ECO:0000259" key="3">
    <source>
        <dbReference type="Pfam" id="PF01732"/>
    </source>
</evidence>
<evidence type="ECO:0000313" key="5">
    <source>
        <dbReference type="Proteomes" id="UP000184322"/>
    </source>
</evidence>
<dbReference type="Pfam" id="PF01732">
    <property type="entry name" value="Mycop_pep_DUF31"/>
    <property type="match status" value="1"/>
</dbReference>
<organism evidence="4 5">
    <name type="scientific">Mycoplasmopsis pullorum</name>
    <dbReference type="NCBI Taxonomy" id="48003"/>
    <lineage>
        <taxon>Bacteria</taxon>
        <taxon>Bacillati</taxon>
        <taxon>Mycoplasmatota</taxon>
        <taxon>Mycoplasmoidales</taxon>
        <taxon>Metamycoplasmataceae</taxon>
        <taxon>Mycoplasmopsis</taxon>
    </lineage>
</organism>
<feature type="coiled-coil region" evidence="1">
    <location>
        <begin position="377"/>
        <end position="411"/>
    </location>
</feature>
<sequence>MKRNKKKLLFFSTLTAIAGISLSGSCTVNVHINEQNKNFKNQNVLNEFKNNKDRLIAELKEKTELTEEEKNTFVQQIEAANTRGALEEAVKNIKEELLKIRIRQRSIELLEKHKDVVRKLINESEALSAELKAELHEKLNSLTNKDDIKRYLLEVQQKIEDEKIRAEVLEYLNILNIDAELAKYEKDLGQYKEYELRYSTELLYKLKEEDKADTIINNYKNVNKDVVDKFNTISAANYQIFYQDAYIKNFSLPNANKDLVLNPNKIKPVRKYYDSKSGDRGKPRFLMNEHYKRMALDTYRIVFNNENPEIAKDPDTKSVKSGKQSWGTAWILDYEIPEDGSYPTKWYIATNLHVVMPFHKNNTDRDSDELYVNNARIREEHDLLRDALLEFNALEAEFNEAKVRADQIKASRGEDDPEYKAFYSKYQDIANPSEWLINYNKAFRKKEKYENFIGITTGISLYNFSSDVPLNIELDTIDKDPYVQQVDLEPAQVKIVYAALDFLKQSPKSYLDPNSKHKNIEEFADFAVLEVDFGKLASNKLKYTKKAEGVSGGENFVESSSELARVITNNYADLPESEKAKPANYDVLSKYHEWETEVIEYTDGNQKVPIPRINANFLALGYPSAETDYSINNAALSDDRKFALKYTASLWTNKPNTQGDGIRDFGHSLSKNLAYRNFVDKPGVTDMTITNPIYVSTKDEPFNVEGFRDKSSSYQGYGFMNYGLGYVLTTWQPLGGSSGSSIRDLNNNILAVNYLTTDNLGNTLVNLSQALRSPGYDYDGQYGKYKLESYDLVYGGGKNQRTSFRQSLLKLYGGQFKTRLFPEGVSKIPAEYRFNLTEE</sequence>
<evidence type="ECO:0000313" key="4">
    <source>
        <dbReference type="EMBL" id="APJ38373.1"/>
    </source>
</evidence>
<keyword evidence="5" id="KW-1185">Reference proteome</keyword>
<dbReference type="KEGG" id="mpul:BLA55_01645"/>
<feature type="chain" id="PRO_5013290019" description="DUF31 domain-containing protein" evidence="2">
    <location>
        <begin position="24"/>
        <end position="839"/>
    </location>
</feature>
<protein>
    <recommendedName>
        <fullName evidence="3">DUF31 domain-containing protein</fullName>
    </recommendedName>
</protein>
<feature type="domain" description="DUF31" evidence="3">
    <location>
        <begin position="288"/>
        <end position="754"/>
    </location>
</feature>
<dbReference type="NCBIfam" id="NF045842">
    <property type="entry name" value="MIP_near_MIB"/>
    <property type="match status" value="1"/>
</dbReference>
<dbReference type="OrthoDB" id="393864at2"/>
<feature type="coiled-coil region" evidence="1">
    <location>
        <begin position="45"/>
        <end position="137"/>
    </location>
</feature>
<reference evidence="5" key="1">
    <citation type="submission" date="2016-10" db="EMBL/GenBank/DDBJ databases">
        <authorList>
            <person name="Beylefeld A."/>
            <person name="Abolnik C."/>
        </authorList>
    </citation>
    <scope>NUCLEOTIDE SEQUENCE [LARGE SCALE GENOMIC DNA]</scope>
    <source>
        <strain evidence="5">B359_6</strain>
    </source>
</reference>
<evidence type="ECO:0000256" key="1">
    <source>
        <dbReference type="SAM" id="Coils"/>
    </source>
</evidence>
<dbReference type="InterPro" id="IPR022382">
    <property type="entry name" value="Mycoplasma_peptidase_DUF31"/>
</dbReference>
<dbReference type="RefSeq" id="WP_073372376.1">
    <property type="nucleotide sequence ID" value="NZ_CP017813.1"/>
</dbReference>
<dbReference type="PROSITE" id="PS51257">
    <property type="entry name" value="PROKAR_LIPOPROTEIN"/>
    <property type="match status" value="1"/>
</dbReference>
<feature type="signal peptide" evidence="2">
    <location>
        <begin position="1"/>
        <end position="23"/>
    </location>
</feature>
<keyword evidence="2" id="KW-0732">Signal</keyword>
<dbReference type="AlphaFoldDB" id="A0A1L4FRY7"/>
<evidence type="ECO:0000256" key="2">
    <source>
        <dbReference type="SAM" id="SignalP"/>
    </source>
</evidence>
<accession>A0A1L4FRY7</accession>
<dbReference type="EMBL" id="CP017813">
    <property type="protein sequence ID" value="APJ38373.1"/>
    <property type="molecule type" value="Genomic_DNA"/>
</dbReference>
<keyword evidence="1" id="KW-0175">Coiled coil</keyword>
<dbReference type="STRING" id="48003.BLA55_01645"/>
<name>A0A1L4FRY7_9BACT</name>
<dbReference type="Proteomes" id="UP000184322">
    <property type="component" value="Chromosome"/>
</dbReference>
<dbReference type="NCBIfam" id="NF045841">
    <property type="entry name" value="Ig_SerProt_MIP"/>
    <property type="match status" value="1"/>
</dbReference>
<proteinExistence type="predicted"/>
<gene>
    <name evidence="4" type="ORF">BLA55_01645</name>
</gene>